<name>A0ABS8SJC7_DATST</name>
<dbReference type="Pfam" id="PF00082">
    <property type="entry name" value="Peptidase_S8"/>
    <property type="match status" value="1"/>
</dbReference>
<evidence type="ECO:0000313" key="5">
    <source>
        <dbReference type="Proteomes" id="UP000823775"/>
    </source>
</evidence>
<protein>
    <recommendedName>
        <fullName evidence="3">Peptidase S8/S53 domain-containing protein</fullName>
    </recommendedName>
</protein>
<organism evidence="4 5">
    <name type="scientific">Datura stramonium</name>
    <name type="common">Jimsonweed</name>
    <name type="synonym">Common thornapple</name>
    <dbReference type="NCBI Taxonomy" id="4076"/>
    <lineage>
        <taxon>Eukaryota</taxon>
        <taxon>Viridiplantae</taxon>
        <taxon>Streptophyta</taxon>
        <taxon>Embryophyta</taxon>
        <taxon>Tracheophyta</taxon>
        <taxon>Spermatophyta</taxon>
        <taxon>Magnoliopsida</taxon>
        <taxon>eudicotyledons</taxon>
        <taxon>Gunneridae</taxon>
        <taxon>Pentapetalae</taxon>
        <taxon>asterids</taxon>
        <taxon>lamiids</taxon>
        <taxon>Solanales</taxon>
        <taxon>Solanaceae</taxon>
        <taxon>Solanoideae</taxon>
        <taxon>Datureae</taxon>
        <taxon>Datura</taxon>
    </lineage>
</organism>
<accession>A0ABS8SJC7</accession>
<dbReference type="EMBL" id="JACEIK010000548">
    <property type="protein sequence ID" value="MCD7458884.1"/>
    <property type="molecule type" value="Genomic_DNA"/>
</dbReference>
<gene>
    <name evidence="4" type="ORF">HAX54_039479</name>
</gene>
<comment type="similarity">
    <text evidence="1">Belongs to the peptidase S8 family.</text>
</comment>
<evidence type="ECO:0000256" key="1">
    <source>
        <dbReference type="ARBA" id="ARBA00011073"/>
    </source>
</evidence>
<sequence length="237" mass="25205">MDFNSYNSDMGCFPFLTLACNFSGFACFPAGVPPPLTKWKGKCEFNFTTACNNKLIGARYFQEFGNGTPLDENGHGTHVSSTAARNFINGANVFGLANGTVSGVAPLAHVAMYKVRDASVACSESDTFAAMDVAIEDGVDDESEIDQHAQEHVASPVSTIEQSVDSLTGGKLNMEAAIEIDTPIATATKMDLDETGSSIELRSRLCFHEIDLIVDIIEGTGARSLSSSKRGNLLGSM</sequence>
<keyword evidence="2" id="KW-0732">Signal</keyword>
<dbReference type="Gene3D" id="3.40.50.200">
    <property type="entry name" value="Peptidase S8/S53 domain"/>
    <property type="match status" value="1"/>
</dbReference>
<dbReference type="Proteomes" id="UP000823775">
    <property type="component" value="Unassembled WGS sequence"/>
</dbReference>
<dbReference type="SUPFAM" id="SSF52743">
    <property type="entry name" value="Subtilisin-like"/>
    <property type="match status" value="1"/>
</dbReference>
<comment type="caution">
    <text evidence="4">The sequence shown here is derived from an EMBL/GenBank/DDBJ whole genome shotgun (WGS) entry which is preliminary data.</text>
</comment>
<dbReference type="InterPro" id="IPR000209">
    <property type="entry name" value="Peptidase_S8/S53_dom"/>
</dbReference>
<keyword evidence="5" id="KW-1185">Reference proteome</keyword>
<proteinExistence type="inferred from homology"/>
<reference evidence="4 5" key="1">
    <citation type="journal article" date="2021" name="BMC Genomics">
        <title>Datura genome reveals duplications of psychoactive alkaloid biosynthetic genes and high mutation rate following tissue culture.</title>
        <authorList>
            <person name="Rajewski A."/>
            <person name="Carter-House D."/>
            <person name="Stajich J."/>
            <person name="Litt A."/>
        </authorList>
    </citation>
    <scope>NUCLEOTIDE SEQUENCE [LARGE SCALE GENOMIC DNA]</scope>
    <source>
        <strain evidence="4">AR-01</strain>
    </source>
</reference>
<evidence type="ECO:0000259" key="3">
    <source>
        <dbReference type="Pfam" id="PF00082"/>
    </source>
</evidence>
<dbReference type="InterPro" id="IPR036852">
    <property type="entry name" value="Peptidase_S8/S53_dom_sf"/>
</dbReference>
<dbReference type="PANTHER" id="PTHR10795">
    <property type="entry name" value="PROPROTEIN CONVERTASE SUBTILISIN/KEXIN"/>
    <property type="match status" value="1"/>
</dbReference>
<feature type="domain" description="Peptidase S8/S53" evidence="3">
    <location>
        <begin position="69"/>
        <end position="140"/>
    </location>
</feature>
<dbReference type="InterPro" id="IPR045051">
    <property type="entry name" value="SBT"/>
</dbReference>
<evidence type="ECO:0000256" key="2">
    <source>
        <dbReference type="ARBA" id="ARBA00022729"/>
    </source>
</evidence>
<evidence type="ECO:0000313" key="4">
    <source>
        <dbReference type="EMBL" id="MCD7458884.1"/>
    </source>
</evidence>